<accession>A0A914SEZ3</accession>
<protein>
    <submittedName>
        <fullName evidence="2">Uncharacterized protein</fullName>
    </submittedName>
</protein>
<organism evidence="1 2">
    <name type="scientific">Parascaris equorum</name>
    <name type="common">Equine roundworm</name>
    <dbReference type="NCBI Taxonomy" id="6256"/>
    <lineage>
        <taxon>Eukaryota</taxon>
        <taxon>Metazoa</taxon>
        <taxon>Ecdysozoa</taxon>
        <taxon>Nematoda</taxon>
        <taxon>Chromadorea</taxon>
        <taxon>Rhabditida</taxon>
        <taxon>Spirurina</taxon>
        <taxon>Ascaridomorpha</taxon>
        <taxon>Ascaridoidea</taxon>
        <taxon>Ascarididae</taxon>
        <taxon>Parascaris</taxon>
    </lineage>
</organism>
<keyword evidence="1" id="KW-1185">Reference proteome</keyword>
<dbReference type="Proteomes" id="UP000887564">
    <property type="component" value="Unplaced"/>
</dbReference>
<sequence length="126" mass="13613">MAITLMAFEDAVDYKEIVRKGEEEGVGMVKGHRITARQEQLAAEAAEMNRIHMAIDEQRAVNLLGQNVDEEDYDAAKLHQTSVGTAVRNSSLGEKEECCCWIVGSLVGVPVCGSGIVSGVADWCTT</sequence>
<proteinExistence type="predicted"/>
<evidence type="ECO:0000313" key="2">
    <source>
        <dbReference type="WBParaSite" id="PEQ_0001260101-mRNA-1"/>
    </source>
</evidence>
<dbReference type="WBParaSite" id="PEQ_0001260101-mRNA-1">
    <property type="protein sequence ID" value="PEQ_0001260101-mRNA-1"/>
    <property type="gene ID" value="PEQ_0001260101"/>
</dbReference>
<name>A0A914SEZ3_PAREQ</name>
<evidence type="ECO:0000313" key="1">
    <source>
        <dbReference type="Proteomes" id="UP000887564"/>
    </source>
</evidence>
<reference evidence="2" key="1">
    <citation type="submission" date="2022-11" db="UniProtKB">
        <authorList>
            <consortium name="WormBaseParasite"/>
        </authorList>
    </citation>
    <scope>IDENTIFICATION</scope>
</reference>
<dbReference type="AlphaFoldDB" id="A0A914SEZ3"/>